<organism evidence="11 12">
    <name type="scientific">Batillaria attramentaria</name>
    <dbReference type="NCBI Taxonomy" id="370345"/>
    <lineage>
        <taxon>Eukaryota</taxon>
        <taxon>Metazoa</taxon>
        <taxon>Spiralia</taxon>
        <taxon>Lophotrochozoa</taxon>
        <taxon>Mollusca</taxon>
        <taxon>Gastropoda</taxon>
        <taxon>Caenogastropoda</taxon>
        <taxon>Sorbeoconcha</taxon>
        <taxon>Cerithioidea</taxon>
        <taxon>Batillariidae</taxon>
        <taxon>Batillaria</taxon>
    </lineage>
</organism>
<evidence type="ECO:0000256" key="10">
    <source>
        <dbReference type="SAM" id="MobiDB-lite"/>
    </source>
</evidence>
<name>A0ABD0KHM9_9CAEN</name>
<feature type="transmembrane region" description="Helical" evidence="9">
    <location>
        <begin position="87"/>
        <end position="106"/>
    </location>
</feature>
<evidence type="ECO:0000256" key="1">
    <source>
        <dbReference type="ARBA" id="ARBA00004651"/>
    </source>
</evidence>
<dbReference type="Proteomes" id="UP001519460">
    <property type="component" value="Unassembled WGS sequence"/>
</dbReference>
<comment type="caution">
    <text evidence="11">The sequence shown here is derived from an EMBL/GenBank/DDBJ whole genome shotgun (WGS) entry which is preliminary data.</text>
</comment>
<dbReference type="InterPro" id="IPR000990">
    <property type="entry name" value="Innexin"/>
</dbReference>
<comment type="subcellular location">
    <subcellularLocation>
        <location evidence="1 9">Cell membrane</location>
        <topology evidence="1 9">Multi-pass membrane protein</topology>
    </subcellularLocation>
</comment>
<gene>
    <name evidence="9" type="primary">inx</name>
    <name evidence="11" type="ORF">BaRGS_00022080</name>
</gene>
<dbReference type="GO" id="GO:0005886">
    <property type="term" value="C:plasma membrane"/>
    <property type="evidence" value="ECO:0007669"/>
    <property type="project" value="UniProtKB-SubCell"/>
</dbReference>
<accession>A0ABD0KHM9</accession>
<evidence type="ECO:0000256" key="5">
    <source>
        <dbReference type="ARBA" id="ARBA00022989"/>
    </source>
</evidence>
<comment type="similarity">
    <text evidence="9">Belongs to the pannexin family.</text>
</comment>
<dbReference type="PANTHER" id="PTHR11893">
    <property type="entry name" value="INNEXIN"/>
    <property type="match status" value="1"/>
</dbReference>
<feature type="transmembrane region" description="Helical" evidence="9">
    <location>
        <begin position="12"/>
        <end position="34"/>
    </location>
</feature>
<feature type="transmembrane region" description="Helical" evidence="9">
    <location>
        <begin position="259"/>
        <end position="279"/>
    </location>
</feature>
<evidence type="ECO:0000256" key="2">
    <source>
        <dbReference type="ARBA" id="ARBA00022448"/>
    </source>
</evidence>
<feature type="region of interest" description="Disordered" evidence="10">
    <location>
        <begin position="192"/>
        <end position="218"/>
    </location>
</feature>
<dbReference type="AlphaFoldDB" id="A0ABD0KHM9"/>
<comment type="function">
    <text evidence="9">Structural component of the gap junctions.</text>
</comment>
<dbReference type="PANTHER" id="PTHR11893:SF36">
    <property type="entry name" value="INNEXIN-5"/>
    <property type="match status" value="1"/>
</dbReference>
<feature type="transmembrane region" description="Helical" evidence="9">
    <location>
        <begin position="162"/>
        <end position="183"/>
    </location>
</feature>
<keyword evidence="2 9" id="KW-0813">Transport</keyword>
<keyword evidence="5 9" id="KW-1133">Transmembrane helix</keyword>
<reference evidence="11 12" key="1">
    <citation type="journal article" date="2023" name="Sci. Data">
        <title>Genome assembly of the Korean intertidal mud-creeper Batillaria attramentaria.</title>
        <authorList>
            <person name="Patra A.K."/>
            <person name="Ho P.T."/>
            <person name="Jun S."/>
            <person name="Lee S.J."/>
            <person name="Kim Y."/>
            <person name="Won Y.J."/>
        </authorList>
    </citation>
    <scope>NUCLEOTIDE SEQUENCE [LARGE SCALE GENOMIC DNA]</scope>
    <source>
        <strain evidence="11">Wonlab-2016</strain>
    </source>
</reference>
<proteinExistence type="inferred from homology"/>
<keyword evidence="7 9" id="KW-0472">Membrane</keyword>
<evidence type="ECO:0000256" key="3">
    <source>
        <dbReference type="ARBA" id="ARBA00022475"/>
    </source>
</evidence>
<dbReference type="Pfam" id="PF00876">
    <property type="entry name" value="Innexin"/>
    <property type="match status" value="1"/>
</dbReference>
<keyword evidence="3" id="KW-1003">Cell membrane</keyword>
<keyword evidence="8 9" id="KW-0407">Ion channel</keyword>
<dbReference type="GO" id="GO:0005921">
    <property type="term" value="C:gap junction"/>
    <property type="evidence" value="ECO:0007669"/>
    <property type="project" value="UniProtKB-UniRule"/>
</dbReference>
<evidence type="ECO:0000256" key="7">
    <source>
        <dbReference type="ARBA" id="ARBA00023136"/>
    </source>
</evidence>
<protein>
    <recommendedName>
        <fullName evidence="9">Innexin</fullName>
    </recommendedName>
</protein>
<evidence type="ECO:0000313" key="11">
    <source>
        <dbReference type="EMBL" id="KAK7486679.1"/>
    </source>
</evidence>
<keyword evidence="6 9" id="KW-0406">Ion transport</keyword>
<keyword evidence="4 9" id="KW-0812">Transmembrane</keyword>
<dbReference type="PRINTS" id="PR01262">
    <property type="entry name" value="INNEXIN"/>
</dbReference>
<keyword evidence="12" id="KW-1185">Reference proteome</keyword>
<evidence type="ECO:0000256" key="4">
    <source>
        <dbReference type="ARBA" id="ARBA00022692"/>
    </source>
</evidence>
<sequence>MLRHDYSLVDIALSFWATLVLAVLAVTSLGLRYVTNPITCWAPPEFTRPLVDYTHDVCFRKTQIFLSSTSMPMPISEDFTRFTYHQWVPFALGIGALLCLMPHVVWRMLSGLLWMDAHALLSTLAENQRQAADRRHVMLRDTAILLQAGFKRGNFFLTLGALFRKLLGCLTCLVQLVLVVTLFRPQLIVGPREEDEPSRDEDNEENDDGESARPINDSLPLPFGPFMCDFDVTRLQNVQKWRVQCTLPLNQVYSKAFTFLFYFFLLLAVLCVLDLLVWVGRVMIPGLRDAAVQRYLDAVSGGDGDGAVSQLYPRFSEYLGWDGRLLLALTADYCGPLAAADLTNHLWVIFKGAPRPSAAPAFPQTTGAASGVGDPAAIPLMPVNTRTETKPL</sequence>
<dbReference type="EMBL" id="JACVVK020000175">
    <property type="protein sequence ID" value="KAK7486679.1"/>
    <property type="molecule type" value="Genomic_DNA"/>
</dbReference>
<feature type="compositionally biased region" description="Acidic residues" evidence="10">
    <location>
        <begin position="193"/>
        <end position="209"/>
    </location>
</feature>
<evidence type="ECO:0000256" key="8">
    <source>
        <dbReference type="ARBA" id="ARBA00023303"/>
    </source>
</evidence>
<evidence type="ECO:0000256" key="9">
    <source>
        <dbReference type="RuleBase" id="RU010713"/>
    </source>
</evidence>
<evidence type="ECO:0000313" key="12">
    <source>
        <dbReference type="Proteomes" id="UP001519460"/>
    </source>
</evidence>
<dbReference type="PROSITE" id="PS51013">
    <property type="entry name" value="PANNEXIN"/>
    <property type="match status" value="1"/>
</dbReference>
<evidence type="ECO:0000256" key="6">
    <source>
        <dbReference type="ARBA" id="ARBA00023065"/>
    </source>
</evidence>
<dbReference type="GO" id="GO:0034220">
    <property type="term" value="P:monoatomic ion transmembrane transport"/>
    <property type="evidence" value="ECO:0007669"/>
    <property type="project" value="UniProtKB-KW"/>
</dbReference>